<feature type="domain" description="Transferrin receptor-like dimerisation" evidence="4">
    <location>
        <begin position="411"/>
        <end position="506"/>
    </location>
</feature>
<reference evidence="5 6" key="1">
    <citation type="submission" date="2020-06" db="EMBL/GenBank/DDBJ databases">
        <authorList>
            <person name="Li R."/>
            <person name="Bekaert M."/>
        </authorList>
    </citation>
    <scope>NUCLEOTIDE SEQUENCE [LARGE SCALE GENOMIC DNA]</scope>
    <source>
        <strain evidence="6">wild</strain>
    </source>
</reference>
<keyword evidence="6" id="KW-1185">Reference proteome</keyword>
<dbReference type="SUPFAM" id="SSF53187">
    <property type="entry name" value="Zn-dependent exopeptidases"/>
    <property type="match status" value="1"/>
</dbReference>
<dbReference type="EMBL" id="CACVKT020005606">
    <property type="protein sequence ID" value="CAC5396242.1"/>
    <property type="molecule type" value="Genomic_DNA"/>
</dbReference>
<keyword evidence="2" id="KW-0472">Membrane</keyword>
<dbReference type="PANTHER" id="PTHR10404:SF77">
    <property type="entry name" value="GLUTAMATE CARBOXYPEPTIDASE 2 HOMOLOG"/>
    <property type="match status" value="1"/>
</dbReference>
<feature type="domain" description="PA" evidence="3">
    <location>
        <begin position="123"/>
        <end position="205"/>
    </location>
</feature>
<dbReference type="Gene3D" id="1.20.930.40">
    <property type="entry name" value="Transferrin receptor-like, dimerisation domain"/>
    <property type="match status" value="1"/>
</dbReference>
<name>A0A6J8CMP3_MYTCO</name>
<keyword evidence="2" id="KW-1133">Transmembrane helix</keyword>
<organism evidence="5 6">
    <name type="scientific">Mytilus coruscus</name>
    <name type="common">Sea mussel</name>
    <dbReference type="NCBI Taxonomy" id="42192"/>
    <lineage>
        <taxon>Eukaryota</taxon>
        <taxon>Metazoa</taxon>
        <taxon>Spiralia</taxon>
        <taxon>Lophotrochozoa</taxon>
        <taxon>Mollusca</taxon>
        <taxon>Bivalvia</taxon>
        <taxon>Autobranchia</taxon>
        <taxon>Pteriomorphia</taxon>
        <taxon>Mytilida</taxon>
        <taxon>Mytiloidea</taxon>
        <taxon>Mytilidae</taxon>
        <taxon>Mytilinae</taxon>
        <taxon>Mytilus</taxon>
    </lineage>
</organism>
<dbReference type="SUPFAM" id="SSF52025">
    <property type="entry name" value="PA domain"/>
    <property type="match status" value="1"/>
</dbReference>
<comment type="similarity">
    <text evidence="1">Belongs to the peptidase M28 family. M28B subfamily.</text>
</comment>
<dbReference type="Proteomes" id="UP000507470">
    <property type="component" value="Unassembled WGS sequence"/>
</dbReference>
<evidence type="ECO:0000259" key="3">
    <source>
        <dbReference type="Pfam" id="PF02225"/>
    </source>
</evidence>
<evidence type="ECO:0000256" key="2">
    <source>
        <dbReference type="SAM" id="Phobius"/>
    </source>
</evidence>
<protein>
    <submittedName>
        <fullName evidence="5">N-acetylated-alpha-linked acidic dipeptidase 2,Probable glutamate carboxypeptidase LAMP1,Glutamate carboxypeptidase 2</fullName>
    </submittedName>
</protein>
<gene>
    <name evidence="5" type="ORF">MCOR_30827</name>
</gene>
<evidence type="ECO:0000313" key="6">
    <source>
        <dbReference type="Proteomes" id="UP000507470"/>
    </source>
</evidence>
<keyword evidence="5" id="KW-0645">Protease</keyword>
<dbReference type="InterPro" id="IPR003137">
    <property type="entry name" value="PA_domain"/>
</dbReference>
<dbReference type="SUPFAM" id="SSF47672">
    <property type="entry name" value="Transferrin receptor-like dimerisation domain"/>
    <property type="match status" value="1"/>
</dbReference>
<dbReference type="PANTHER" id="PTHR10404">
    <property type="entry name" value="N-ACETYLATED-ALPHA-LINKED ACIDIC DIPEPTIDASE"/>
    <property type="match status" value="1"/>
</dbReference>
<dbReference type="Pfam" id="PF02225">
    <property type="entry name" value="PA"/>
    <property type="match status" value="1"/>
</dbReference>
<dbReference type="Gene3D" id="3.50.30.30">
    <property type="match status" value="1"/>
</dbReference>
<proteinExistence type="inferred from homology"/>
<dbReference type="AlphaFoldDB" id="A0A6J8CMP3"/>
<dbReference type="FunFam" id="3.40.630.10:FF:000101">
    <property type="entry name" value="N-acetylated alpha-linked acidic dipeptidase like 1"/>
    <property type="match status" value="1"/>
</dbReference>
<dbReference type="Pfam" id="PF04253">
    <property type="entry name" value="TFR_dimer"/>
    <property type="match status" value="1"/>
</dbReference>
<sequence length="519" mass="58542">MFKDAIHRHANRKIWIYGAVVIIVGFFIGIYIIGRFATCPEEKEAPKQDGTFLPGVSDSNIKDGDPKISEEIINGIRADNIREYLRDLSENPHLAGTPFDWEQADKLQKFWTDNELDEDQLIYVNYGRVEDYTHLDSLKINVSGKIVIARYGNIFRGDKANLAYMHGAIGIILYSDQADYGMGKNDSSQVYPYDWWLPASGAKRGTIFLGSGDPLTPGYPPTETAYRLGEDEPEAGLPKIITHPVGYGVAGKILQKVKMRISTANKRVKTYDVIGIIKGAIEPDRYVLLGNHRDAWVFGAIDPSSGTAVMKEVSRVMGQLVPNPDSTEIHKTVYDKWKASFPKDMSNPNSVPRVSGIGSGSDFAPMVQMVGLPSCDIRYTFDPNKYQLSSYPLYHSKYETFKAVDEIMDRDDLKTVTDNLKTEAMAFKSRLKNVNKYNPLEVRQINDQLMLFERSFLDPQGLPGRPYARHILFAESLVNTYVGSSFRGLVDSLFEIEKDLDQKGRWNIVKNILQSFYLP</sequence>
<keyword evidence="2" id="KW-0812">Transmembrane</keyword>
<evidence type="ECO:0000256" key="1">
    <source>
        <dbReference type="ARBA" id="ARBA00005634"/>
    </source>
</evidence>
<dbReference type="InterPro" id="IPR036757">
    <property type="entry name" value="TFR-like_dimer_dom_sf"/>
</dbReference>
<keyword evidence="5" id="KW-0121">Carboxypeptidase</keyword>
<feature type="transmembrane region" description="Helical" evidence="2">
    <location>
        <begin position="14"/>
        <end position="34"/>
    </location>
</feature>
<dbReference type="InterPro" id="IPR046450">
    <property type="entry name" value="PA_dom_sf"/>
</dbReference>
<dbReference type="InterPro" id="IPR039373">
    <property type="entry name" value="Peptidase_M28B"/>
</dbReference>
<dbReference type="InterPro" id="IPR007365">
    <property type="entry name" value="TFR-like_dimer_dom"/>
</dbReference>
<evidence type="ECO:0000259" key="4">
    <source>
        <dbReference type="Pfam" id="PF04253"/>
    </source>
</evidence>
<dbReference type="GO" id="GO:0004180">
    <property type="term" value="F:carboxypeptidase activity"/>
    <property type="evidence" value="ECO:0007669"/>
    <property type="project" value="UniProtKB-KW"/>
</dbReference>
<evidence type="ECO:0000313" key="5">
    <source>
        <dbReference type="EMBL" id="CAC5396242.1"/>
    </source>
</evidence>
<dbReference type="OrthoDB" id="5841748at2759"/>
<keyword evidence="5" id="KW-0378">Hydrolase</keyword>
<accession>A0A6J8CMP3</accession>